<dbReference type="OrthoDB" id="1853834at2"/>
<evidence type="ECO:0000313" key="1">
    <source>
        <dbReference type="EMBL" id="KRK40889.1"/>
    </source>
</evidence>
<dbReference type="STRING" id="1423726.FC07_GL002642"/>
<gene>
    <name evidence="1" type="ORF">FC07_GL002642</name>
</gene>
<keyword evidence="2" id="KW-1185">Reference proteome</keyword>
<sequence length="221" mass="24097">MIALDLELASSEPDVTLVDVPGRVGSVVLDNKRDKAVTQTFNLFCKLPHPKGTEMMRQVMEWLRTDVKVHDFTLSSEPDYVRHGAILTAIPATVKSDGVYGTAVFNFEPRRYLKESLVEQQITSGAALNNPGSVVAKPRITITGSGDMTLVVNGTKYGIKGMDQGIIIDSDSQSIIAADQTTSEFSKFQAGSFPELKKGNNTITWDSGFTAKIIPRFAVKL</sequence>
<organism evidence="1 2">
    <name type="scientific">Loigolactobacillus bifermentans DSM 20003</name>
    <dbReference type="NCBI Taxonomy" id="1423726"/>
    <lineage>
        <taxon>Bacteria</taxon>
        <taxon>Bacillati</taxon>
        <taxon>Bacillota</taxon>
        <taxon>Bacilli</taxon>
        <taxon>Lactobacillales</taxon>
        <taxon>Lactobacillaceae</taxon>
        <taxon>Loigolactobacillus</taxon>
    </lineage>
</organism>
<dbReference type="RefSeq" id="WP_057903322.1">
    <property type="nucleotide sequence ID" value="NZ_AZDA01000003.1"/>
</dbReference>
<evidence type="ECO:0008006" key="3">
    <source>
        <dbReference type="Google" id="ProtNLM"/>
    </source>
</evidence>
<name>A0A0R1H4I4_9LACO</name>
<dbReference type="EMBL" id="AZDA01000003">
    <property type="protein sequence ID" value="KRK40889.1"/>
    <property type="molecule type" value="Genomic_DNA"/>
</dbReference>
<dbReference type="Proteomes" id="UP000051461">
    <property type="component" value="Unassembled WGS sequence"/>
</dbReference>
<protein>
    <recommendedName>
        <fullName evidence="3">Phage tail protein</fullName>
    </recommendedName>
</protein>
<dbReference type="AlphaFoldDB" id="A0A0R1H4I4"/>
<evidence type="ECO:0000313" key="2">
    <source>
        <dbReference type="Proteomes" id="UP000051461"/>
    </source>
</evidence>
<reference evidence="1 2" key="1">
    <citation type="journal article" date="2015" name="Genome Announc.">
        <title>Expanding the biotechnology potential of lactobacilli through comparative genomics of 213 strains and associated genera.</title>
        <authorList>
            <person name="Sun Z."/>
            <person name="Harris H.M."/>
            <person name="McCann A."/>
            <person name="Guo C."/>
            <person name="Argimon S."/>
            <person name="Zhang W."/>
            <person name="Yang X."/>
            <person name="Jeffery I.B."/>
            <person name="Cooney J.C."/>
            <person name="Kagawa T.F."/>
            <person name="Liu W."/>
            <person name="Song Y."/>
            <person name="Salvetti E."/>
            <person name="Wrobel A."/>
            <person name="Rasinkangas P."/>
            <person name="Parkhill J."/>
            <person name="Rea M.C."/>
            <person name="O'Sullivan O."/>
            <person name="Ritari J."/>
            <person name="Douillard F.P."/>
            <person name="Paul Ross R."/>
            <person name="Yang R."/>
            <person name="Briner A.E."/>
            <person name="Felis G.E."/>
            <person name="de Vos W.M."/>
            <person name="Barrangou R."/>
            <person name="Klaenhammer T.R."/>
            <person name="Caufield P.W."/>
            <person name="Cui Y."/>
            <person name="Zhang H."/>
            <person name="O'Toole P.W."/>
        </authorList>
    </citation>
    <scope>NUCLEOTIDE SEQUENCE [LARGE SCALE GENOMIC DNA]</scope>
    <source>
        <strain evidence="1 2">DSM 20003</strain>
    </source>
</reference>
<proteinExistence type="predicted"/>
<comment type="caution">
    <text evidence="1">The sequence shown here is derived from an EMBL/GenBank/DDBJ whole genome shotgun (WGS) entry which is preliminary data.</text>
</comment>
<dbReference type="PATRIC" id="fig|1423726.3.peg.2750"/>
<accession>A0A0R1H4I4</accession>